<dbReference type="Pfam" id="PF01261">
    <property type="entry name" value="AP_endonuc_2"/>
    <property type="match status" value="1"/>
</dbReference>
<organism evidence="2 3">
    <name type="scientific">Candidatus Desulfatibia profunda</name>
    <dbReference type="NCBI Taxonomy" id="2841695"/>
    <lineage>
        <taxon>Bacteria</taxon>
        <taxon>Pseudomonadati</taxon>
        <taxon>Thermodesulfobacteriota</taxon>
        <taxon>Desulfobacteria</taxon>
        <taxon>Desulfobacterales</taxon>
        <taxon>Desulfobacterales incertae sedis</taxon>
        <taxon>Candidatus Desulfatibia</taxon>
    </lineage>
</organism>
<evidence type="ECO:0000259" key="1">
    <source>
        <dbReference type="Pfam" id="PF01261"/>
    </source>
</evidence>
<dbReference type="Gene3D" id="3.20.20.150">
    <property type="entry name" value="Divalent-metal-dependent TIM barrel enzymes"/>
    <property type="match status" value="1"/>
</dbReference>
<dbReference type="Proteomes" id="UP000603434">
    <property type="component" value="Unassembled WGS sequence"/>
</dbReference>
<dbReference type="InterPro" id="IPR013022">
    <property type="entry name" value="Xyl_isomerase-like_TIM-brl"/>
</dbReference>
<keyword evidence="2" id="KW-0413">Isomerase</keyword>
<sequence>MNRLIAKTQVNVPFSMLYETHLDRFLKNGLNPEIGLDCNALERFSLSDFRAVAVRLQQGGLAITLHAPFMDLSPGSPDPAIRALTRRRFEQVLELVPLFKPKSVVCHAAYDWKRYSHLKDQWFKNSLETWSWLAKRIQGEGGVLMLENVYERDPEDLRTLFEGLGGHVAGFCLDTGHQAVFGRVAMETWIESLGPFLGQVHLHDNCGRQDEHLALGRGQIDFKKFFEQLKRIKKEPPIITLEPHREGDFWPSIEYLATVWPW</sequence>
<name>A0A8J6NWQ0_9BACT</name>
<dbReference type="GO" id="GO:0016853">
    <property type="term" value="F:isomerase activity"/>
    <property type="evidence" value="ECO:0007669"/>
    <property type="project" value="UniProtKB-KW"/>
</dbReference>
<dbReference type="SUPFAM" id="SSF51658">
    <property type="entry name" value="Xylose isomerase-like"/>
    <property type="match status" value="1"/>
</dbReference>
<evidence type="ECO:0000313" key="3">
    <source>
        <dbReference type="Proteomes" id="UP000603434"/>
    </source>
</evidence>
<dbReference type="InterPro" id="IPR036237">
    <property type="entry name" value="Xyl_isomerase-like_sf"/>
</dbReference>
<protein>
    <submittedName>
        <fullName evidence="2">Sugar phosphate isomerase/epimerase</fullName>
    </submittedName>
</protein>
<dbReference type="PANTHER" id="PTHR12110">
    <property type="entry name" value="HYDROXYPYRUVATE ISOMERASE"/>
    <property type="match status" value="1"/>
</dbReference>
<feature type="domain" description="Xylose isomerase-like TIM barrel" evidence="1">
    <location>
        <begin position="45"/>
        <end position="246"/>
    </location>
</feature>
<gene>
    <name evidence="2" type="ORF">H8E23_15900</name>
</gene>
<comment type="caution">
    <text evidence="2">The sequence shown here is derived from an EMBL/GenBank/DDBJ whole genome shotgun (WGS) entry which is preliminary data.</text>
</comment>
<reference evidence="2 3" key="1">
    <citation type="submission" date="2020-08" db="EMBL/GenBank/DDBJ databases">
        <title>Bridging the membrane lipid divide: bacteria of the FCB group superphylum have the potential to synthesize archaeal ether lipids.</title>
        <authorList>
            <person name="Villanueva L."/>
            <person name="Von Meijenfeldt F.A.B."/>
            <person name="Westbye A.B."/>
            <person name="Yadav S."/>
            <person name="Hopmans E.C."/>
            <person name="Dutilh B.E."/>
            <person name="Sinninghe Damste J.S."/>
        </authorList>
    </citation>
    <scope>NUCLEOTIDE SEQUENCE [LARGE SCALE GENOMIC DNA]</scope>
    <source>
        <strain evidence="2">NIOZ-UU30</strain>
    </source>
</reference>
<evidence type="ECO:0000313" key="2">
    <source>
        <dbReference type="EMBL" id="MBC8362869.1"/>
    </source>
</evidence>
<proteinExistence type="predicted"/>
<dbReference type="EMBL" id="JACNJH010000228">
    <property type="protein sequence ID" value="MBC8362869.1"/>
    <property type="molecule type" value="Genomic_DNA"/>
</dbReference>
<accession>A0A8J6NWQ0</accession>
<dbReference type="AlphaFoldDB" id="A0A8J6NWQ0"/>
<dbReference type="InterPro" id="IPR050312">
    <property type="entry name" value="IolE/XylAMocC-like"/>
</dbReference>